<gene>
    <name evidence="2" type="ORF">HAND1043_LOCUS12755</name>
</gene>
<evidence type="ECO:0000313" key="2">
    <source>
        <dbReference type="EMBL" id="CAD8746258.1"/>
    </source>
</evidence>
<sequence>MCCLTSLTPLLHVLHQLPLLLYRTCCLNFSPILCCMCCLDHRGILIHQRSLPLLHTRSHRICDVSSSSLQLVTSSSTAFERPRRRLLQSYCILQKHLVSMSTLG</sequence>
<name>A0A7S0TYJ9_HEMAN</name>
<dbReference type="EMBL" id="HBFK01020651">
    <property type="protein sequence ID" value="CAD8746258.1"/>
    <property type="molecule type" value="Transcribed_RNA"/>
</dbReference>
<proteinExistence type="predicted"/>
<organism evidence="2">
    <name type="scientific">Hemiselmis andersenii</name>
    <name type="common">Cryptophyte alga</name>
    <dbReference type="NCBI Taxonomy" id="464988"/>
    <lineage>
        <taxon>Eukaryota</taxon>
        <taxon>Cryptophyceae</taxon>
        <taxon>Cryptomonadales</taxon>
        <taxon>Hemiselmidaceae</taxon>
        <taxon>Hemiselmis</taxon>
    </lineage>
</organism>
<feature type="chain" id="PRO_5030683921" evidence="1">
    <location>
        <begin position="27"/>
        <end position="104"/>
    </location>
</feature>
<dbReference type="AlphaFoldDB" id="A0A7S0TYJ9"/>
<feature type="signal peptide" evidence="1">
    <location>
        <begin position="1"/>
        <end position="26"/>
    </location>
</feature>
<reference evidence="2" key="1">
    <citation type="submission" date="2021-01" db="EMBL/GenBank/DDBJ databases">
        <authorList>
            <person name="Corre E."/>
            <person name="Pelletier E."/>
            <person name="Niang G."/>
            <person name="Scheremetjew M."/>
            <person name="Finn R."/>
            <person name="Kale V."/>
            <person name="Holt S."/>
            <person name="Cochrane G."/>
            <person name="Meng A."/>
            <person name="Brown T."/>
            <person name="Cohen L."/>
        </authorList>
    </citation>
    <scope>NUCLEOTIDE SEQUENCE</scope>
    <source>
        <strain evidence="2">CCMP441</strain>
    </source>
</reference>
<keyword evidence="1" id="KW-0732">Signal</keyword>
<evidence type="ECO:0000256" key="1">
    <source>
        <dbReference type="SAM" id="SignalP"/>
    </source>
</evidence>
<accession>A0A7S0TYJ9</accession>
<protein>
    <submittedName>
        <fullName evidence="2">Uncharacterized protein</fullName>
    </submittedName>
</protein>